<dbReference type="EMBL" id="CABFOC020000042">
    <property type="protein sequence ID" value="CAH0051670.1"/>
    <property type="molecule type" value="Genomic_DNA"/>
</dbReference>
<reference evidence="1 2" key="2">
    <citation type="submission" date="2021-10" db="EMBL/GenBank/DDBJ databases">
        <authorList>
            <person name="Piombo E."/>
        </authorList>
    </citation>
    <scope>NUCLEOTIDE SEQUENCE [LARGE SCALE GENOMIC DNA]</scope>
</reference>
<evidence type="ECO:0000313" key="2">
    <source>
        <dbReference type="Proteomes" id="UP000775872"/>
    </source>
</evidence>
<dbReference type="AlphaFoldDB" id="A0A9P0ELE3"/>
<gene>
    <name evidence="1" type="ORF">CSOL1703_00014320</name>
</gene>
<accession>A0A9P0ELE3</accession>
<keyword evidence="2" id="KW-1185">Reference proteome</keyword>
<organism evidence="1 2">
    <name type="scientific">Clonostachys solani</name>
    <dbReference type="NCBI Taxonomy" id="160281"/>
    <lineage>
        <taxon>Eukaryota</taxon>
        <taxon>Fungi</taxon>
        <taxon>Dikarya</taxon>
        <taxon>Ascomycota</taxon>
        <taxon>Pezizomycotina</taxon>
        <taxon>Sordariomycetes</taxon>
        <taxon>Hypocreomycetidae</taxon>
        <taxon>Hypocreales</taxon>
        <taxon>Bionectriaceae</taxon>
        <taxon>Clonostachys</taxon>
    </lineage>
</organism>
<comment type="caution">
    <text evidence="1">The sequence shown here is derived from an EMBL/GenBank/DDBJ whole genome shotgun (WGS) entry which is preliminary data.</text>
</comment>
<reference evidence="2" key="1">
    <citation type="submission" date="2019-06" db="EMBL/GenBank/DDBJ databases">
        <authorList>
            <person name="Broberg M."/>
        </authorList>
    </citation>
    <scope>NUCLEOTIDE SEQUENCE [LARGE SCALE GENOMIC DNA]</scope>
</reference>
<name>A0A9P0ELE3_9HYPO</name>
<protein>
    <submittedName>
        <fullName evidence="1">Uncharacterized protein</fullName>
    </submittedName>
</protein>
<sequence length="420" mass="47509">MNAGPLTKNTPQFIKDLEHRFAINSRIGIDALDDPAEALCNPDSVERSSSAEIPGDLFKRIKVSNEWKAWSQVELHLSEILDCPVALHTVEEFEFHIDLNETSLPPSSTLDLFVQLFDKTPQMKTLTWEGAILKYDEREELPPSPIEQHFTLHNVQFPGVRTMILGPNLDFFVPMAPNLQSLCSSSDPGWGKWMRHYFPRPLGKPTFGLVKAASGASKLREFELAALWTKELTTEFRQGFPDLETIRLHGSLDGFGHDGCELGEVLNGTLEDISHLKALTEICLPLTQDPLLGLEFPGCESCSAVEARKNARFELTFSLSLIEAVTNIVVEKLPKLKRVCFQRYACTDVVSGEKPSWAWTGKLREYVLEASPRFDGYNNKRILEKEDPNGPVLDTWEMDQEWFPQGKEKVERHERAADEL</sequence>
<dbReference type="OrthoDB" id="3636801at2759"/>
<dbReference type="Proteomes" id="UP000775872">
    <property type="component" value="Unassembled WGS sequence"/>
</dbReference>
<evidence type="ECO:0000313" key="1">
    <source>
        <dbReference type="EMBL" id="CAH0051670.1"/>
    </source>
</evidence>
<proteinExistence type="predicted"/>